<evidence type="ECO:0000256" key="10">
    <source>
        <dbReference type="PROSITE-ProRule" id="PRU10061"/>
    </source>
</evidence>
<keyword evidence="4" id="KW-0732">Signal</keyword>
<dbReference type="InterPro" id="IPR044846">
    <property type="entry name" value="GH10"/>
</dbReference>
<keyword evidence="8 11" id="KW-0326">Glycosidase</keyword>
<proteinExistence type="inferred from homology"/>
<reference evidence="13 14" key="1">
    <citation type="submission" date="2019-07" db="EMBL/GenBank/DDBJ databases">
        <title>Whole genome shotgun sequence of Segetibacter aerophilus NBRC 106135.</title>
        <authorList>
            <person name="Hosoyama A."/>
            <person name="Uohara A."/>
            <person name="Ohji S."/>
            <person name="Ichikawa N."/>
        </authorList>
    </citation>
    <scope>NUCLEOTIDE SEQUENCE [LARGE SCALE GENOMIC DNA]</scope>
    <source>
        <strain evidence="13 14">NBRC 106135</strain>
    </source>
</reference>
<evidence type="ECO:0000313" key="14">
    <source>
        <dbReference type="Proteomes" id="UP000321513"/>
    </source>
</evidence>
<evidence type="ECO:0000256" key="8">
    <source>
        <dbReference type="ARBA" id="ARBA00023295"/>
    </source>
</evidence>
<dbReference type="Proteomes" id="UP000321513">
    <property type="component" value="Unassembled WGS sequence"/>
</dbReference>
<dbReference type="SUPFAM" id="SSF49785">
    <property type="entry name" value="Galactose-binding domain-like"/>
    <property type="match status" value="1"/>
</dbReference>
<dbReference type="InterPro" id="IPR001000">
    <property type="entry name" value="GH10_dom"/>
</dbReference>
<evidence type="ECO:0000256" key="1">
    <source>
        <dbReference type="ARBA" id="ARBA00000681"/>
    </source>
</evidence>
<feature type="domain" description="GH10" evidence="12">
    <location>
        <begin position="14"/>
        <end position="514"/>
    </location>
</feature>
<keyword evidence="5" id="KW-0677">Repeat</keyword>
<sequence>MDVIVPPPLPPAAPDTTGTLKDASAFPIGIAIEYALWKNDAAYRSTIIRQANSVTFGYQMKHGAIVKDDGTFHFAASDDLFNQVTNAGLDVFGHTLAWHQNQNGTYLRSLTAGTPNPNAPNVLTNGDFEAASTGTPINWNVYNTNGATVSTGSSAEAHNGTRSLKIVNPNNNPGNQWKVQVASDVFNTTVNTSYKVSFWIKAASAGGSGRLSTLPTAQYQNDFNVTTDWSQITWTFSARDAQSRISLDMGAVANTYFIDDVTVTDASSVVPANGAQVAAAVDTALSRFIRSTVTKYAGKIKAWDVVNESMADGVSGLRTSANSEITPGATDYFFWSEYLGRNFALKAFNYAKAADPNALLFINDYNLESNTAKLDSLLNFVKELQAKGAKIDGIGTQMHIGVNNSTAAIDAMFQKLAATGLKVRVSELDVRINPSDAAGFTPTAASLQSQAEMYKYVVQSYMRNVPVAQRHGLTIWGVTDKDSWIINALKKIDNPLLFNQDYSKKPAFYSLLLGLKGK</sequence>
<dbReference type="InterPro" id="IPR031158">
    <property type="entry name" value="GH10_AS"/>
</dbReference>
<comment type="similarity">
    <text evidence="2 11">Belongs to the glycosyl hydrolase 10 (cellulase F) family.</text>
</comment>
<accession>A0A512BH80</accession>
<dbReference type="AlphaFoldDB" id="A0A512BH80"/>
<evidence type="ECO:0000256" key="6">
    <source>
        <dbReference type="ARBA" id="ARBA00022801"/>
    </source>
</evidence>
<keyword evidence="14" id="KW-1185">Reference proteome</keyword>
<comment type="caution">
    <text evidence="13">The sequence shown here is derived from an EMBL/GenBank/DDBJ whole genome shotgun (WGS) entry which is preliminary data.</text>
</comment>
<dbReference type="SMART" id="SM00633">
    <property type="entry name" value="Glyco_10"/>
    <property type="match status" value="1"/>
</dbReference>
<dbReference type="Pfam" id="PF02018">
    <property type="entry name" value="CBM_4_9"/>
    <property type="match status" value="1"/>
</dbReference>
<evidence type="ECO:0000259" key="12">
    <source>
        <dbReference type="PROSITE" id="PS51760"/>
    </source>
</evidence>
<keyword evidence="9 11" id="KW-0624">Polysaccharide degradation</keyword>
<dbReference type="PROSITE" id="PS51760">
    <property type="entry name" value="GH10_2"/>
    <property type="match status" value="1"/>
</dbReference>
<dbReference type="Gene3D" id="2.60.120.260">
    <property type="entry name" value="Galactose-binding domain-like"/>
    <property type="match status" value="1"/>
</dbReference>
<dbReference type="Gene3D" id="3.20.20.80">
    <property type="entry name" value="Glycosidases"/>
    <property type="match status" value="2"/>
</dbReference>
<dbReference type="InterPro" id="IPR017853">
    <property type="entry name" value="GH"/>
</dbReference>
<evidence type="ECO:0000256" key="4">
    <source>
        <dbReference type="ARBA" id="ARBA00022729"/>
    </source>
</evidence>
<name>A0A512BH80_9BACT</name>
<organism evidence="13 14">
    <name type="scientific">Segetibacter aerophilus</name>
    <dbReference type="NCBI Taxonomy" id="670293"/>
    <lineage>
        <taxon>Bacteria</taxon>
        <taxon>Pseudomonadati</taxon>
        <taxon>Bacteroidota</taxon>
        <taxon>Chitinophagia</taxon>
        <taxon>Chitinophagales</taxon>
        <taxon>Chitinophagaceae</taxon>
        <taxon>Segetibacter</taxon>
    </lineage>
</organism>
<evidence type="ECO:0000256" key="9">
    <source>
        <dbReference type="ARBA" id="ARBA00023326"/>
    </source>
</evidence>
<dbReference type="PANTHER" id="PTHR31490:SF88">
    <property type="entry name" value="BETA-XYLANASE"/>
    <property type="match status" value="1"/>
</dbReference>
<evidence type="ECO:0000256" key="2">
    <source>
        <dbReference type="ARBA" id="ARBA00007495"/>
    </source>
</evidence>
<evidence type="ECO:0000256" key="5">
    <source>
        <dbReference type="ARBA" id="ARBA00022737"/>
    </source>
</evidence>
<comment type="catalytic activity">
    <reaction evidence="1 11">
        <text>Endohydrolysis of (1-&gt;4)-beta-D-xylosidic linkages in xylans.</text>
        <dbReference type="EC" id="3.2.1.8"/>
    </reaction>
</comment>
<dbReference type="GO" id="GO:0045493">
    <property type="term" value="P:xylan catabolic process"/>
    <property type="evidence" value="ECO:0007669"/>
    <property type="project" value="UniProtKB-KW"/>
</dbReference>
<evidence type="ECO:0000256" key="7">
    <source>
        <dbReference type="ARBA" id="ARBA00023277"/>
    </source>
</evidence>
<dbReference type="PANTHER" id="PTHR31490">
    <property type="entry name" value="GLYCOSYL HYDROLASE"/>
    <property type="match status" value="1"/>
</dbReference>
<dbReference type="PRINTS" id="PR00134">
    <property type="entry name" value="GLHYDRLASE10"/>
</dbReference>
<gene>
    <name evidence="13" type="ORF">SAE01_38160</name>
</gene>
<keyword evidence="6 11" id="KW-0378">Hydrolase</keyword>
<keyword evidence="3" id="KW-0858">Xylan degradation</keyword>
<dbReference type="SUPFAM" id="SSF51445">
    <property type="entry name" value="(Trans)glycosidases"/>
    <property type="match status" value="1"/>
</dbReference>
<dbReference type="EMBL" id="BJYT01000019">
    <property type="protein sequence ID" value="GEO11320.1"/>
    <property type="molecule type" value="Genomic_DNA"/>
</dbReference>
<dbReference type="PROSITE" id="PS00591">
    <property type="entry name" value="GH10_1"/>
    <property type="match status" value="1"/>
</dbReference>
<evidence type="ECO:0000313" key="13">
    <source>
        <dbReference type="EMBL" id="GEO11320.1"/>
    </source>
</evidence>
<feature type="active site" description="Nucleophile" evidence="10">
    <location>
        <position position="427"/>
    </location>
</feature>
<dbReference type="EC" id="3.2.1.8" evidence="11"/>
<dbReference type="InterPro" id="IPR003305">
    <property type="entry name" value="CenC_carb-bd"/>
</dbReference>
<keyword evidence="7 11" id="KW-0119">Carbohydrate metabolism</keyword>
<evidence type="ECO:0000256" key="3">
    <source>
        <dbReference type="ARBA" id="ARBA00022651"/>
    </source>
</evidence>
<dbReference type="Pfam" id="PF00331">
    <property type="entry name" value="Glyco_hydro_10"/>
    <property type="match status" value="2"/>
</dbReference>
<evidence type="ECO:0000256" key="11">
    <source>
        <dbReference type="RuleBase" id="RU361174"/>
    </source>
</evidence>
<protein>
    <recommendedName>
        <fullName evidence="11">Beta-xylanase</fullName>
        <ecNumber evidence="11">3.2.1.8</ecNumber>
    </recommendedName>
</protein>
<dbReference type="GO" id="GO:0031176">
    <property type="term" value="F:endo-1,4-beta-xylanase activity"/>
    <property type="evidence" value="ECO:0007669"/>
    <property type="project" value="UniProtKB-EC"/>
</dbReference>
<dbReference type="InterPro" id="IPR008979">
    <property type="entry name" value="Galactose-bd-like_sf"/>
</dbReference>